<keyword evidence="5" id="KW-0067">ATP-binding</keyword>
<dbReference type="GO" id="GO:0001678">
    <property type="term" value="P:intracellular glucose homeostasis"/>
    <property type="evidence" value="ECO:0007669"/>
    <property type="project" value="InterPro"/>
</dbReference>
<dbReference type="GO" id="GO:0005829">
    <property type="term" value="C:cytosol"/>
    <property type="evidence" value="ECO:0007669"/>
    <property type="project" value="TreeGrafter"/>
</dbReference>
<evidence type="ECO:0000256" key="4">
    <source>
        <dbReference type="ARBA" id="ARBA00044613"/>
    </source>
</evidence>
<proteinExistence type="inferred from homology"/>
<dbReference type="PROSITE" id="PS51748">
    <property type="entry name" value="HEXOKINASE_2"/>
    <property type="match status" value="1"/>
</dbReference>
<organism evidence="7 8">
    <name type="scientific">Leptotrombidium deliense</name>
    <dbReference type="NCBI Taxonomy" id="299467"/>
    <lineage>
        <taxon>Eukaryota</taxon>
        <taxon>Metazoa</taxon>
        <taxon>Ecdysozoa</taxon>
        <taxon>Arthropoda</taxon>
        <taxon>Chelicerata</taxon>
        <taxon>Arachnida</taxon>
        <taxon>Acari</taxon>
        <taxon>Acariformes</taxon>
        <taxon>Trombidiformes</taxon>
        <taxon>Prostigmata</taxon>
        <taxon>Anystina</taxon>
        <taxon>Parasitengona</taxon>
        <taxon>Trombiculoidea</taxon>
        <taxon>Trombiculidae</taxon>
        <taxon>Leptotrombidium</taxon>
    </lineage>
</organism>
<dbReference type="EC" id="2.7.1.-" evidence="5"/>
<dbReference type="GO" id="GO:0005739">
    <property type="term" value="C:mitochondrion"/>
    <property type="evidence" value="ECO:0007669"/>
    <property type="project" value="TreeGrafter"/>
</dbReference>
<dbReference type="PANTHER" id="PTHR19443:SF16">
    <property type="entry name" value="HEXOKINASE TYPE 1-RELATED"/>
    <property type="match status" value="1"/>
</dbReference>
<feature type="domain" description="Hexokinase C-terminal" evidence="6">
    <location>
        <begin position="1"/>
        <end position="129"/>
    </location>
</feature>
<sequence>MNTPFSFKTQYLSEIECDYNGEYTNADQVLKQLDIEEYSREDCDKLKYICTLVSTRAAHLASAAVATILNRIKRFNTTIAVDGSVYRKHPRFRQIMEETIPKLINPRYKFKLVLSEDGSGKGAALTAAVAVKTRKISREMQANVVIENGLIKA</sequence>
<comment type="catalytic activity">
    <reaction evidence="4">
        <text>a D-hexose + ATP = a D-hexose 6-phosphate + ADP + H(+)</text>
        <dbReference type="Rhea" id="RHEA:22740"/>
        <dbReference type="ChEBI" id="CHEBI:4194"/>
        <dbReference type="ChEBI" id="CHEBI:15378"/>
        <dbReference type="ChEBI" id="CHEBI:30616"/>
        <dbReference type="ChEBI" id="CHEBI:229467"/>
        <dbReference type="ChEBI" id="CHEBI:456216"/>
        <dbReference type="EC" id="2.7.1.1"/>
    </reaction>
    <physiologicalReaction direction="left-to-right" evidence="4">
        <dbReference type="Rhea" id="RHEA:22741"/>
    </physiologicalReaction>
</comment>
<comment type="pathway">
    <text evidence="1">Carbohydrate degradation; glycolysis; D-glyceraldehyde 3-phosphate and glycerone phosphate from D-glucose: step 1/4.</text>
</comment>
<evidence type="ECO:0000256" key="5">
    <source>
        <dbReference type="RuleBase" id="RU362007"/>
    </source>
</evidence>
<dbReference type="PRINTS" id="PR00475">
    <property type="entry name" value="HEXOKINASE"/>
</dbReference>
<evidence type="ECO:0000256" key="3">
    <source>
        <dbReference type="ARBA" id="ARBA00023152"/>
    </source>
</evidence>
<evidence type="ECO:0000259" key="6">
    <source>
        <dbReference type="Pfam" id="PF03727"/>
    </source>
</evidence>
<dbReference type="AlphaFoldDB" id="A0A443S352"/>
<protein>
    <recommendedName>
        <fullName evidence="5">Phosphotransferase</fullName>
        <ecNumber evidence="5">2.7.1.-</ecNumber>
    </recommendedName>
</protein>
<keyword evidence="3 5" id="KW-0324">Glycolysis</keyword>
<comment type="caution">
    <text evidence="7">The sequence shown here is derived from an EMBL/GenBank/DDBJ whole genome shotgun (WGS) entry which is preliminary data.</text>
</comment>
<dbReference type="GO" id="GO:0006096">
    <property type="term" value="P:glycolytic process"/>
    <property type="evidence" value="ECO:0007669"/>
    <property type="project" value="UniProtKB-KW"/>
</dbReference>
<dbReference type="PANTHER" id="PTHR19443">
    <property type="entry name" value="HEXOKINASE"/>
    <property type="match status" value="1"/>
</dbReference>
<accession>A0A443S352</accession>
<dbReference type="GO" id="GO:0008865">
    <property type="term" value="F:fructokinase activity"/>
    <property type="evidence" value="ECO:0007669"/>
    <property type="project" value="TreeGrafter"/>
</dbReference>
<dbReference type="GO" id="GO:0006006">
    <property type="term" value="P:glucose metabolic process"/>
    <property type="evidence" value="ECO:0007669"/>
    <property type="project" value="TreeGrafter"/>
</dbReference>
<evidence type="ECO:0000313" key="8">
    <source>
        <dbReference type="Proteomes" id="UP000288716"/>
    </source>
</evidence>
<dbReference type="GO" id="GO:0004340">
    <property type="term" value="F:glucokinase activity"/>
    <property type="evidence" value="ECO:0007669"/>
    <property type="project" value="TreeGrafter"/>
</dbReference>
<dbReference type="GO" id="GO:0005524">
    <property type="term" value="F:ATP binding"/>
    <property type="evidence" value="ECO:0007669"/>
    <property type="project" value="UniProtKB-UniRule"/>
</dbReference>
<gene>
    <name evidence="7" type="ORF">B4U80_06865</name>
</gene>
<evidence type="ECO:0000313" key="7">
    <source>
        <dbReference type="EMBL" id="RWS21914.1"/>
    </source>
</evidence>
<comment type="similarity">
    <text evidence="5">Belongs to the hexokinase family.</text>
</comment>
<dbReference type="STRING" id="299467.A0A443S352"/>
<dbReference type="GO" id="GO:0005536">
    <property type="term" value="F:D-glucose binding"/>
    <property type="evidence" value="ECO:0007669"/>
    <property type="project" value="InterPro"/>
</dbReference>
<keyword evidence="8" id="KW-1185">Reference proteome</keyword>
<dbReference type="InterPro" id="IPR001312">
    <property type="entry name" value="Hexokinase"/>
</dbReference>
<dbReference type="SUPFAM" id="SSF53067">
    <property type="entry name" value="Actin-like ATPase domain"/>
    <property type="match status" value="1"/>
</dbReference>
<keyword evidence="5" id="KW-0547">Nucleotide-binding</keyword>
<dbReference type="OrthoDB" id="6538005at2759"/>
<name>A0A443S352_9ACAR</name>
<evidence type="ECO:0000256" key="2">
    <source>
        <dbReference type="ARBA" id="ARBA00005028"/>
    </source>
</evidence>
<dbReference type="Pfam" id="PF03727">
    <property type="entry name" value="Hexokinase_2"/>
    <property type="match status" value="1"/>
</dbReference>
<evidence type="ECO:0000256" key="1">
    <source>
        <dbReference type="ARBA" id="ARBA00004888"/>
    </source>
</evidence>
<dbReference type="VEuPathDB" id="VectorBase:LDEU010126"/>
<dbReference type="Gene3D" id="3.40.367.20">
    <property type="match status" value="1"/>
</dbReference>
<dbReference type="EMBL" id="NCKV01010361">
    <property type="protein sequence ID" value="RWS21914.1"/>
    <property type="molecule type" value="Genomic_DNA"/>
</dbReference>
<dbReference type="Proteomes" id="UP000288716">
    <property type="component" value="Unassembled WGS sequence"/>
</dbReference>
<dbReference type="InterPro" id="IPR022673">
    <property type="entry name" value="Hexokinase_C"/>
</dbReference>
<keyword evidence="5 7" id="KW-0418">Kinase</keyword>
<dbReference type="InterPro" id="IPR043129">
    <property type="entry name" value="ATPase_NBD"/>
</dbReference>
<reference evidence="7 8" key="1">
    <citation type="journal article" date="2018" name="Gigascience">
        <title>Genomes of trombidid mites reveal novel predicted allergens and laterally-transferred genes associated with secondary metabolism.</title>
        <authorList>
            <person name="Dong X."/>
            <person name="Chaisiri K."/>
            <person name="Xia D."/>
            <person name="Armstrong S.D."/>
            <person name="Fang Y."/>
            <person name="Donnelly M.J."/>
            <person name="Kadowaki T."/>
            <person name="McGarry J.W."/>
            <person name="Darby A.C."/>
            <person name="Makepeace B.L."/>
        </authorList>
    </citation>
    <scope>NUCLEOTIDE SEQUENCE [LARGE SCALE GENOMIC DNA]</scope>
    <source>
        <strain evidence="7">UoL-UT</strain>
    </source>
</reference>
<keyword evidence="5" id="KW-0808">Transferase</keyword>
<comment type="pathway">
    <text evidence="2">Carbohydrate metabolism; hexose metabolism.</text>
</comment>